<reference evidence="12" key="1">
    <citation type="submission" date="2016-10" db="EMBL/GenBank/DDBJ databases">
        <authorList>
            <person name="Varghese N."/>
            <person name="Submissions S."/>
        </authorList>
    </citation>
    <scope>NUCLEOTIDE SEQUENCE [LARGE SCALE GENOMIC DNA]</scope>
    <source>
        <strain evidence="12">DSM 13234</strain>
    </source>
</reference>
<keyword evidence="12" id="KW-1185">Reference proteome</keyword>
<evidence type="ECO:0000256" key="1">
    <source>
        <dbReference type="ARBA" id="ARBA00000553"/>
    </source>
</evidence>
<sequence length="256" mass="27540">MITLSILNEISCLRHGFFTREGGVSTGLYGSLNCGPGSKDDPAAVAENRARVMAMLDQPADALCTLYQAHTAEVVVVRDKWDPAHPPVADAMVTDRPGLVLGILTADCAPVLLADGRAQVIAAVHSGWRGALGGVLDNAVAAMVGLGAKHDRIVAAIGPCIGQRSYEVGHDFPEPFIDSDIINADFFAPSPFTEGRYLFDLPGYVSRRLSRLGVTEVSRVPADTNRDETRFFSYRRATLRGEPDYGRQLSTILLEG</sequence>
<comment type="catalytic activity">
    <reaction evidence="8">
        <text>adenosine + phosphate = alpha-D-ribose 1-phosphate + adenine</text>
        <dbReference type="Rhea" id="RHEA:27642"/>
        <dbReference type="ChEBI" id="CHEBI:16335"/>
        <dbReference type="ChEBI" id="CHEBI:16708"/>
        <dbReference type="ChEBI" id="CHEBI:43474"/>
        <dbReference type="ChEBI" id="CHEBI:57720"/>
        <dbReference type="EC" id="2.4.2.1"/>
    </reaction>
    <physiologicalReaction direction="left-to-right" evidence="8">
        <dbReference type="Rhea" id="RHEA:27643"/>
    </physiologicalReaction>
</comment>
<evidence type="ECO:0000256" key="2">
    <source>
        <dbReference type="ARBA" id="ARBA00007353"/>
    </source>
</evidence>
<dbReference type="Proteomes" id="UP000182983">
    <property type="component" value="Unassembled WGS sequence"/>
</dbReference>
<dbReference type="GO" id="GO:0016787">
    <property type="term" value="F:hydrolase activity"/>
    <property type="evidence" value="ECO:0007669"/>
    <property type="project" value="UniProtKB-KW"/>
</dbReference>
<dbReference type="InterPro" id="IPR038371">
    <property type="entry name" value="Cu_polyphenol_OxRdtase_sf"/>
</dbReference>
<dbReference type="PANTHER" id="PTHR30616">
    <property type="entry name" value="UNCHARACTERIZED PROTEIN YFIH"/>
    <property type="match status" value="1"/>
</dbReference>
<dbReference type="Gene3D" id="3.60.140.10">
    <property type="entry name" value="CNF1/YfiH-like putative cysteine hydrolases"/>
    <property type="match status" value="1"/>
</dbReference>
<dbReference type="InterPro" id="IPR003730">
    <property type="entry name" value="Cu_polyphenol_OxRdtase"/>
</dbReference>
<accession>A0A1H6GY46</accession>
<comment type="similarity">
    <text evidence="2 10">Belongs to the purine nucleoside phosphorylase YfiH/LACC1 family.</text>
</comment>
<proteinExistence type="inferred from homology"/>
<evidence type="ECO:0000256" key="3">
    <source>
        <dbReference type="ARBA" id="ARBA00022679"/>
    </source>
</evidence>
<comment type="catalytic activity">
    <reaction evidence="9">
        <text>S-methyl-5'-thioadenosine + phosphate = 5-(methylsulfanyl)-alpha-D-ribose 1-phosphate + adenine</text>
        <dbReference type="Rhea" id="RHEA:11852"/>
        <dbReference type="ChEBI" id="CHEBI:16708"/>
        <dbReference type="ChEBI" id="CHEBI:17509"/>
        <dbReference type="ChEBI" id="CHEBI:43474"/>
        <dbReference type="ChEBI" id="CHEBI:58533"/>
        <dbReference type="EC" id="2.4.2.28"/>
    </reaction>
    <physiologicalReaction direction="left-to-right" evidence="9">
        <dbReference type="Rhea" id="RHEA:11853"/>
    </physiologicalReaction>
</comment>
<keyword evidence="5" id="KW-0378">Hydrolase</keyword>
<comment type="catalytic activity">
    <reaction evidence="7">
        <text>adenosine + H2O + H(+) = inosine + NH4(+)</text>
        <dbReference type="Rhea" id="RHEA:24408"/>
        <dbReference type="ChEBI" id="CHEBI:15377"/>
        <dbReference type="ChEBI" id="CHEBI:15378"/>
        <dbReference type="ChEBI" id="CHEBI:16335"/>
        <dbReference type="ChEBI" id="CHEBI:17596"/>
        <dbReference type="ChEBI" id="CHEBI:28938"/>
        <dbReference type="EC" id="3.5.4.4"/>
    </reaction>
    <physiologicalReaction direction="left-to-right" evidence="7">
        <dbReference type="Rhea" id="RHEA:24409"/>
    </physiologicalReaction>
</comment>
<dbReference type="GO" id="GO:0005507">
    <property type="term" value="F:copper ion binding"/>
    <property type="evidence" value="ECO:0007669"/>
    <property type="project" value="TreeGrafter"/>
</dbReference>
<dbReference type="PANTHER" id="PTHR30616:SF2">
    <property type="entry name" value="PURINE NUCLEOSIDE PHOSPHORYLASE LACC1"/>
    <property type="match status" value="1"/>
</dbReference>
<name>A0A1H6GY46_MAGFU</name>
<evidence type="ECO:0000256" key="6">
    <source>
        <dbReference type="ARBA" id="ARBA00022833"/>
    </source>
</evidence>
<dbReference type="SUPFAM" id="SSF64438">
    <property type="entry name" value="CNF1/YfiH-like putative cysteine hydrolases"/>
    <property type="match status" value="1"/>
</dbReference>
<dbReference type="EMBL" id="FNWO01000002">
    <property type="protein sequence ID" value="SEH28116.1"/>
    <property type="molecule type" value="Genomic_DNA"/>
</dbReference>
<evidence type="ECO:0000256" key="4">
    <source>
        <dbReference type="ARBA" id="ARBA00022723"/>
    </source>
</evidence>
<evidence type="ECO:0000313" key="11">
    <source>
        <dbReference type="EMBL" id="SEH28116.1"/>
    </source>
</evidence>
<dbReference type="InterPro" id="IPR011324">
    <property type="entry name" value="Cytotoxic_necrot_fac-like_cat"/>
</dbReference>
<keyword evidence="6" id="KW-0862">Zinc</keyword>
<comment type="catalytic activity">
    <reaction evidence="1">
        <text>inosine + phosphate = alpha-D-ribose 1-phosphate + hypoxanthine</text>
        <dbReference type="Rhea" id="RHEA:27646"/>
        <dbReference type="ChEBI" id="CHEBI:17368"/>
        <dbReference type="ChEBI" id="CHEBI:17596"/>
        <dbReference type="ChEBI" id="CHEBI:43474"/>
        <dbReference type="ChEBI" id="CHEBI:57720"/>
        <dbReference type="EC" id="2.4.2.1"/>
    </reaction>
    <physiologicalReaction direction="left-to-right" evidence="1">
        <dbReference type="Rhea" id="RHEA:27647"/>
    </physiologicalReaction>
</comment>
<dbReference type="Pfam" id="PF02578">
    <property type="entry name" value="Cu-oxidase_4"/>
    <property type="match status" value="1"/>
</dbReference>
<gene>
    <name evidence="11" type="ORF">SAMN04244559_00652</name>
</gene>
<dbReference type="GO" id="GO:0017061">
    <property type="term" value="F:S-methyl-5-thioadenosine phosphorylase activity"/>
    <property type="evidence" value="ECO:0007669"/>
    <property type="project" value="UniProtKB-EC"/>
</dbReference>
<evidence type="ECO:0000256" key="10">
    <source>
        <dbReference type="RuleBase" id="RU361274"/>
    </source>
</evidence>
<evidence type="ECO:0000256" key="8">
    <source>
        <dbReference type="ARBA" id="ARBA00048968"/>
    </source>
</evidence>
<keyword evidence="4" id="KW-0479">Metal-binding</keyword>
<evidence type="ECO:0000256" key="7">
    <source>
        <dbReference type="ARBA" id="ARBA00047989"/>
    </source>
</evidence>
<evidence type="ECO:0000256" key="5">
    <source>
        <dbReference type="ARBA" id="ARBA00022801"/>
    </source>
</evidence>
<dbReference type="NCBIfam" id="TIGR00726">
    <property type="entry name" value="peptidoglycan editing factor PgeF"/>
    <property type="match status" value="1"/>
</dbReference>
<evidence type="ECO:0000256" key="9">
    <source>
        <dbReference type="ARBA" id="ARBA00049893"/>
    </source>
</evidence>
<dbReference type="RefSeq" id="WP_074765497.1">
    <property type="nucleotide sequence ID" value="NZ_FNWO01000002.1"/>
</dbReference>
<evidence type="ECO:0000313" key="12">
    <source>
        <dbReference type="Proteomes" id="UP000182983"/>
    </source>
</evidence>
<protein>
    <recommendedName>
        <fullName evidence="10">Purine nucleoside phosphorylase</fullName>
    </recommendedName>
</protein>
<organism evidence="11 12">
    <name type="scientific">Magnetospirillum fulvum</name>
    <name type="common">Rhodospirillum fulvum</name>
    <dbReference type="NCBI Taxonomy" id="1082"/>
    <lineage>
        <taxon>Bacteria</taxon>
        <taxon>Pseudomonadati</taxon>
        <taxon>Pseudomonadota</taxon>
        <taxon>Alphaproteobacteria</taxon>
        <taxon>Rhodospirillales</taxon>
        <taxon>Rhodospirillaceae</taxon>
        <taxon>Magnetospirillum</taxon>
    </lineage>
</organism>
<dbReference type="AlphaFoldDB" id="A0A1H6GY46"/>
<dbReference type="CDD" id="cd16833">
    <property type="entry name" value="YfiH"/>
    <property type="match status" value="1"/>
</dbReference>
<keyword evidence="3" id="KW-0808">Transferase</keyword>
<dbReference type="OrthoDB" id="4279at2"/>